<evidence type="ECO:0000256" key="1">
    <source>
        <dbReference type="SAM" id="SignalP"/>
    </source>
</evidence>
<feature type="signal peptide" evidence="1">
    <location>
        <begin position="1"/>
        <end position="21"/>
    </location>
</feature>
<keyword evidence="1" id="KW-0732">Signal</keyword>
<dbReference type="Proteomes" id="UP000823847">
    <property type="component" value="Unassembled WGS sequence"/>
</dbReference>
<name>A0A9D1XSP0_9BACT</name>
<reference evidence="2" key="1">
    <citation type="journal article" date="2021" name="PeerJ">
        <title>Extensive microbial diversity within the chicken gut microbiome revealed by metagenomics and culture.</title>
        <authorList>
            <person name="Gilroy R."/>
            <person name="Ravi A."/>
            <person name="Getino M."/>
            <person name="Pursley I."/>
            <person name="Horton D.L."/>
            <person name="Alikhan N.F."/>
            <person name="Baker D."/>
            <person name="Gharbi K."/>
            <person name="Hall N."/>
            <person name="Watson M."/>
            <person name="Adriaenssens E.M."/>
            <person name="Foster-Nyarko E."/>
            <person name="Jarju S."/>
            <person name="Secka A."/>
            <person name="Antonio M."/>
            <person name="Oren A."/>
            <person name="Chaudhuri R.R."/>
            <person name="La Ragione R."/>
            <person name="Hildebrand F."/>
            <person name="Pallen M.J."/>
        </authorList>
    </citation>
    <scope>NUCLEOTIDE SEQUENCE</scope>
    <source>
        <strain evidence="2">ChiHecec2B26-12326</strain>
    </source>
</reference>
<accession>A0A9D1XSP0</accession>
<proteinExistence type="predicted"/>
<evidence type="ECO:0000313" key="2">
    <source>
        <dbReference type="EMBL" id="HIX86759.1"/>
    </source>
</evidence>
<dbReference type="AlphaFoldDB" id="A0A9D1XSP0"/>
<dbReference type="EMBL" id="DXEN01000070">
    <property type="protein sequence ID" value="HIX86759.1"/>
    <property type="molecule type" value="Genomic_DNA"/>
</dbReference>
<gene>
    <name evidence="2" type="ORF">H9848_09175</name>
</gene>
<comment type="caution">
    <text evidence="2">The sequence shown here is derived from an EMBL/GenBank/DDBJ whole genome shotgun (WGS) entry which is preliminary data.</text>
</comment>
<organism evidence="2 3">
    <name type="scientific">Candidatus Parabacteroides intestinigallinarum</name>
    <dbReference type="NCBI Taxonomy" id="2838722"/>
    <lineage>
        <taxon>Bacteria</taxon>
        <taxon>Pseudomonadati</taxon>
        <taxon>Bacteroidota</taxon>
        <taxon>Bacteroidia</taxon>
        <taxon>Bacteroidales</taxon>
        <taxon>Tannerellaceae</taxon>
        <taxon>Parabacteroides</taxon>
    </lineage>
</organism>
<evidence type="ECO:0000313" key="3">
    <source>
        <dbReference type="Proteomes" id="UP000823847"/>
    </source>
</evidence>
<sequence>MKTRMKNLLPTWLLALSLVCAFSCDDDVEISGERTFNGLITVSPSTAKNGDTVTFDIEQERHTGMSINDEKLIFTVSYFVDGKKVAEVSSDGLEPFEATYVVTDFEPGTYKVTAHCETNWENYDIIEEIYSARLTIEE</sequence>
<protein>
    <submittedName>
        <fullName evidence="2">Uncharacterized protein</fullName>
    </submittedName>
</protein>
<reference evidence="2" key="2">
    <citation type="submission" date="2021-04" db="EMBL/GenBank/DDBJ databases">
        <authorList>
            <person name="Gilroy R."/>
        </authorList>
    </citation>
    <scope>NUCLEOTIDE SEQUENCE</scope>
    <source>
        <strain evidence="2">ChiHecec2B26-12326</strain>
    </source>
</reference>
<feature type="chain" id="PRO_5039432674" evidence="1">
    <location>
        <begin position="22"/>
        <end position="138"/>
    </location>
</feature>